<accession>A0A9X2MLX7</accession>
<dbReference type="InterPro" id="IPR012914">
    <property type="entry name" value="PucR_dom"/>
</dbReference>
<feature type="domain" description="Purine catabolism PurC-like" evidence="1">
    <location>
        <begin position="3"/>
        <end position="114"/>
    </location>
</feature>
<dbReference type="RefSeq" id="WP_246119165.1">
    <property type="nucleotide sequence ID" value="NZ_CABKTM010000010.1"/>
</dbReference>
<evidence type="ECO:0000313" key="3">
    <source>
        <dbReference type="Proteomes" id="UP001142078"/>
    </source>
</evidence>
<dbReference type="Pfam" id="PF07905">
    <property type="entry name" value="PucR"/>
    <property type="match status" value="1"/>
</dbReference>
<dbReference type="Proteomes" id="UP001142078">
    <property type="component" value="Unassembled WGS sequence"/>
</dbReference>
<gene>
    <name evidence="2" type="ORF">NSA23_15270</name>
</gene>
<proteinExistence type="predicted"/>
<protein>
    <submittedName>
        <fullName evidence="2">PucR family transcriptional regulator ligand-binding domain-containing protein</fullName>
    </submittedName>
</protein>
<keyword evidence="3" id="KW-1185">Reference proteome</keyword>
<sequence length="182" mass="21012">MDDCKLVAGFKGIRNTVSKVNIMADPDIIDWIQEGELLLTTAYSFKRDNIEEQKNLIRECSRKGLGGIGIKIYPYLHSLSEEVINLANHLNFSLIDIYYSIPLSDVMSTVLKEIFSKQAFLLERIEKVHEHFMNVMLEEVLGIVYENIKNPTFLCLDFLNESVEKFDGLDDETKKYSFKGYK</sequence>
<name>A0A9X2MLX7_9FIRM</name>
<evidence type="ECO:0000259" key="1">
    <source>
        <dbReference type="Pfam" id="PF07905"/>
    </source>
</evidence>
<comment type="caution">
    <text evidence="2">The sequence shown here is derived from an EMBL/GenBank/DDBJ whole genome shotgun (WGS) entry which is preliminary data.</text>
</comment>
<dbReference type="AlphaFoldDB" id="A0A9X2MLX7"/>
<evidence type="ECO:0000313" key="2">
    <source>
        <dbReference type="EMBL" id="MCR2045460.1"/>
    </source>
</evidence>
<dbReference type="EMBL" id="JANJZL010000018">
    <property type="protein sequence ID" value="MCR2045460.1"/>
    <property type="molecule type" value="Genomic_DNA"/>
</dbReference>
<organism evidence="2 3">
    <name type="scientific">Anaerosalibacter massiliensis</name>
    <dbReference type="NCBI Taxonomy" id="1347392"/>
    <lineage>
        <taxon>Bacteria</taxon>
        <taxon>Bacillati</taxon>
        <taxon>Bacillota</taxon>
        <taxon>Tissierellia</taxon>
        <taxon>Tissierellales</taxon>
        <taxon>Sporanaerobacteraceae</taxon>
        <taxon>Anaerosalibacter</taxon>
    </lineage>
</organism>
<reference evidence="2" key="1">
    <citation type="submission" date="2022-07" db="EMBL/GenBank/DDBJ databases">
        <title>Enhanced cultured diversity of the mouse gut microbiota enables custom-made synthetic communities.</title>
        <authorList>
            <person name="Afrizal A."/>
        </authorList>
    </citation>
    <scope>NUCLEOTIDE SEQUENCE</scope>
    <source>
        <strain evidence="2">DSM 29482</strain>
    </source>
</reference>